<proteinExistence type="predicted"/>
<dbReference type="RefSeq" id="WP_260043136.1">
    <property type="nucleotide sequence ID" value="NZ_JANZXA010000001.1"/>
</dbReference>
<feature type="transmembrane region" description="Helical" evidence="1">
    <location>
        <begin position="112"/>
        <end position="128"/>
    </location>
</feature>
<keyword evidence="1" id="KW-0472">Membrane</keyword>
<dbReference type="Proteomes" id="UP001165583">
    <property type="component" value="Unassembled WGS sequence"/>
</dbReference>
<feature type="transmembrane region" description="Helical" evidence="1">
    <location>
        <begin position="240"/>
        <end position="261"/>
    </location>
</feature>
<gene>
    <name evidence="2" type="ORF">NZK81_00760</name>
</gene>
<accession>A0ABT2HZU2</accession>
<feature type="transmembrane region" description="Helical" evidence="1">
    <location>
        <begin position="86"/>
        <end position="106"/>
    </location>
</feature>
<feature type="transmembrane region" description="Helical" evidence="1">
    <location>
        <begin position="196"/>
        <end position="220"/>
    </location>
</feature>
<comment type="caution">
    <text evidence="2">The sequence shown here is derived from an EMBL/GenBank/DDBJ whole genome shotgun (WGS) entry which is preliminary data.</text>
</comment>
<organism evidence="2 3">
    <name type="scientific">Novosphingobium mangrovi</name>
    <name type="common">ex Huang et al. 2023</name>
    <dbReference type="NCBI Taxonomy" id="2976432"/>
    <lineage>
        <taxon>Bacteria</taxon>
        <taxon>Pseudomonadati</taxon>
        <taxon>Pseudomonadota</taxon>
        <taxon>Alphaproteobacteria</taxon>
        <taxon>Sphingomonadales</taxon>
        <taxon>Sphingomonadaceae</taxon>
        <taxon>Novosphingobium</taxon>
    </lineage>
</organism>
<evidence type="ECO:0008006" key="4">
    <source>
        <dbReference type="Google" id="ProtNLM"/>
    </source>
</evidence>
<feature type="transmembrane region" description="Helical" evidence="1">
    <location>
        <begin position="39"/>
        <end position="60"/>
    </location>
</feature>
<feature type="transmembrane region" description="Helical" evidence="1">
    <location>
        <begin position="135"/>
        <end position="154"/>
    </location>
</feature>
<name>A0ABT2HZU2_9SPHN</name>
<reference evidence="2" key="1">
    <citation type="submission" date="2022-09" db="EMBL/GenBank/DDBJ databases">
        <title>Novosphingobium sp. Nov., a polycyclic aromatic hydrocarbon-degrading bacterium isolated form mangrove sediments in HongKong.</title>
        <authorList>
            <person name="Hu Z."/>
        </authorList>
    </citation>
    <scope>NUCLEOTIDE SEQUENCE</scope>
    <source>
        <strain evidence="2">HK4-1</strain>
    </source>
</reference>
<evidence type="ECO:0000256" key="1">
    <source>
        <dbReference type="SAM" id="Phobius"/>
    </source>
</evidence>
<dbReference type="EMBL" id="JANZXA010000001">
    <property type="protein sequence ID" value="MCT2398069.1"/>
    <property type="molecule type" value="Genomic_DNA"/>
</dbReference>
<evidence type="ECO:0000313" key="3">
    <source>
        <dbReference type="Proteomes" id="UP001165583"/>
    </source>
</evidence>
<keyword evidence="3" id="KW-1185">Reference proteome</keyword>
<feature type="transmembrane region" description="Helical" evidence="1">
    <location>
        <begin position="338"/>
        <end position="357"/>
    </location>
</feature>
<sequence length="409" mass="46153">MITPPLTSNTPINRRMVAKTMNAARTKYTYKKFANATPLVTISIFAFCLVTIIADVFIFFRPLYNAIPMFIIVECWIKSKVEFNKYFILLLLLWAFWCSLALITSGQFNSEFIFVIMSIATVSIAFRTRQSAIQILLAAQVMALILLATTRGGFDINFASQYSYRATQSDTESSIGLASALIFLTAYSRKWPKTMAIAFIVTLLFGKRIALVGIIVALTADSAKYFLPLPIITRYRVVTIIAYCAIAAAIGVFASTFYTWIADYLNQYWRANVSPNYLSSGRYSGISSFTNFMIPRNNIIHTIIGHGTGFTDSMLSKAVSLRQSVTYKLLHDDWLRMLTDYGLIGTILMVIFLSVLAKKSRLGFLIAMYTATIFTSDNAMTYTFYWITLAICLNLSPREINKLDNRKFL</sequence>
<protein>
    <recommendedName>
        <fullName evidence="4">O-antigen ligase domain-containing protein</fullName>
    </recommendedName>
</protein>
<evidence type="ECO:0000313" key="2">
    <source>
        <dbReference type="EMBL" id="MCT2398069.1"/>
    </source>
</evidence>
<keyword evidence="1" id="KW-0812">Transmembrane</keyword>
<keyword evidence="1" id="KW-1133">Transmembrane helix</keyword>